<evidence type="ECO:0000256" key="3">
    <source>
        <dbReference type="ARBA" id="ARBA00022729"/>
    </source>
</evidence>
<protein>
    <submittedName>
        <fullName evidence="4">ABC transporter substrate-binding protein</fullName>
    </submittedName>
</protein>
<evidence type="ECO:0000256" key="2">
    <source>
        <dbReference type="ARBA" id="ARBA00010742"/>
    </source>
</evidence>
<sequence>MRSVERVLLGFNKYAFHWFFPELVALEYGFFAENGLEVELVSLKGGVAVEKSDLYVDAMRSGRTDFYHCGEWVGVVRVLKKTAGRIAAQSKPAPGTLNSSFTIFVGGGSGVSSPRDLAGKSIAVEAGTGSFYAARADLEAYLKPDEIMLVSISEPHERLKALAEGRVDAANLLGPWAKVASRLGFKPVLTTRRDNPTLLFVADRLSDDVVARLVKSLNKAVEKVNKNPGEFNSLYLRYVLEVAEEGGLERSWLKGLESEVLVDRWSPWEPYPYSRLAAVSSWMLERGLVAEVPGEDAVRSSFW</sequence>
<accession>A0A7J3VSE1</accession>
<dbReference type="SUPFAM" id="SSF53850">
    <property type="entry name" value="Periplasmic binding protein-like II"/>
    <property type="match status" value="1"/>
</dbReference>
<reference evidence="4" key="1">
    <citation type="journal article" date="2020" name="mSystems">
        <title>Genome- and Community-Level Interaction Insights into Carbon Utilization and Element Cycling Functions of Hydrothermarchaeota in Hydrothermal Sediment.</title>
        <authorList>
            <person name="Zhou Z."/>
            <person name="Liu Y."/>
            <person name="Xu W."/>
            <person name="Pan J."/>
            <person name="Luo Z.H."/>
            <person name="Li M."/>
        </authorList>
    </citation>
    <scope>NUCLEOTIDE SEQUENCE [LARGE SCALE GENOMIC DNA]</scope>
    <source>
        <strain evidence="4">SpSt-1074</strain>
    </source>
</reference>
<dbReference type="PANTHER" id="PTHR30024">
    <property type="entry name" value="ALIPHATIC SULFONATES-BINDING PROTEIN-RELATED"/>
    <property type="match status" value="1"/>
</dbReference>
<keyword evidence="3" id="KW-0732">Signal</keyword>
<organism evidence="4">
    <name type="scientific">Caldiarchaeum subterraneum</name>
    <dbReference type="NCBI Taxonomy" id="311458"/>
    <lineage>
        <taxon>Archaea</taxon>
        <taxon>Nitrososphaerota</taxon>
        <taxon>Candidatus Caldarchaeales</taxon>
        <taxon>Candidatus Caldarchaeaceae</taxon>
        <taxon>Candidatus Caldarchaeum</taxon>
    </lineage>
</organism>
<evidence type="ECO:0000313" key="4">
    <source>
        <dbReference type="EMBL" id="HHM44058.1"/>
    </source>
</evidence>
<comment type="caution">
    <text evidence="4">The sequence shown here is derived from an EMBL/GenBank/DDBJ whole genome shotgun (WGS) entry which is preliminary data.</text>
</comment>
<dbReference type="PANTHER" id="PTHR30024:SF47">
    <property type="entry name" value="TAURINE-BINDING PERIPLASMIC PROTEIN"/>
    <property type="match status" value="1"/>
</dbReference>
<dbReference type="EMBL" id="DRXH01000067">
    <property type="protein sequence ID" value="HHM44058.1"/>
    <property type="molecule type" value="Genomic_DNA"/>
</dbReference>
<dbReference type="GO" id="GO:0042597">
    <property type="term" value="C:periplasmic space"/>
    <property type="evidence" value="ECO:0007669"/>
    <property type="project" value="UniProtKB-SubCell"/>
</dbReference>
<name>A0A7J3VSE1_CALS0</name>
<comment type="subcellular location">
    <subcellularLocation>
        <location evidence="1">Periplasm</location>
    </subcellularLocation>
</comment>
<dbReference type="AlphaFoldDB" id="A0A7J3VSE1"/>
<comment type="similarity">
    <text evidence="2">Belongs to the bacterial solute-binding protein SsuA/TauA family.</text>
</comment>
<dbReference type="Gene3D" id="3.40.190.10">
    <property type="entry name" value="Periplasmic binding protein-like II"/>
    <property type="match status" value="2"/>
</dbReference>
<proteinExistence type="inferred from homology"/>
<evidence type="ECO:0000256" key="1">
    <source>
        <dbReference type="ARBA" id="ARBA00004418"/>
    </source>
</evidence>
<dbReference type="Pfam" id="PF12974">
    <property type="entry name" value="Phosphonate-bd"/>
    <property type="match status" value="1"/>
</dbReference>
<gene>
    <name evidence="4" type="ORF">ENM31_02000</name>
</gene>